<evidence type="ECO:0000259" key="7">
    <source>
        <dbReference type="Pfam" id="PF18564"/>
    </source>
</evidence>
<keyword evidence="3 4" id="KW-0326">Glycosidase</keyword>
<dbReference type="RefSeq" id="WP_082116404.1">
    <property type="nucleotide sequence ID" value="NZ_CP010904.1"/>
</dbReference>
<evidence type="ECO:0000256" key="3">
    <source>
        <dbReference type="ARBA" id="ARBA00023295"/>
    </source>
</evidence>
<dbReference type="Gene3D" id="3.20.20.80">
    <property type="entry name" value="Glycosidases"/>
    <property type="match status" value="1"/>
</dbReference>
<proteinExistence type="inferred from homology"/>
<accession>A0A0G3EGV6</accession>
<feature type="domain" description="Glycoside hydrolase family 5" evidence="6">
    <location>
        <begin position="93"/>
        <end position="332"/>
    </location>
</feature>
<comment type="similarity">
    <text evidence="1 4">Belongs to the glycosyl hydrolase 5 (cellulase A) family.</text>
</comment>
<evidence type="ECO:0000256" key="1">
    <source>
        <dbReference type="ARBA" id="ARBA00005641"/>
    </source>
</evidence>
<evidence type="ECO:0000256" key="5">
    <source>
        <dbReference type="SAM" id="SignalP"/>
    </source>
</evidence>
<dbReference type="GO" id="GO:0016042">
    <property type="term" value="P:lipid catabolic process"/>
    <property type="evidence" value="ECO:0007669"/>
    <property type="project" value="UniProtKB-ARBA"/>
</dbReference>
<dbReference type="SUPFAM" id="SSF51445">
    <property type="entry name" value="(Trans)glycosidases"/>
    <property type="match status" value="1"/>
</dbReference>
<feature type="domain" description="Glycoside hydrolase family 5 C-terminal" evidence="7">
    <location>
        <begin position="378"/>
        <end position="449"/>
    </location>
</feature>
<dbReference type="InterPro" id="IPR052066">
    <property type="entry name" value="Glycosphingolipid_Hydrolases"/>
</dbReference>
<dbReference type="InterPro" id="IPR001547">
    <property type="entry name" value="Glyco_hydro_5"/>
</dbReference>
<dbReference type="InterPro" id="IPR017853">
    <property type="entry name" value="GH"/>
</dbReference>
<evidence type="ECO:0000256" key="2">
    <source>
        <dbReference type="ARBA" id="ARBA00022801"/>
    </source>
</evidence>
<dbReference type="Gene3D" id="2.60.40.1180">
    <property type="entry name" value="Golgi alpha-mannosidase II"/>
    <property type="match status" value="1"/>
</dbReference>
<dbReference type="AlphaFoldDB" id="A0A0G3EGV6"/>
<dbReference type="GO" id="GO:0004553">
    <property type="term" value="F:hydrolase activity, hydrolyzing O-glycosyl compounds"/>
    <property type="evidence" value="ECO:0007669"/>
    <property type="project" value="InterPro"/>
</dbReference>
<dbReference type="OrthoDB" id="9800955at2"/>
<keyword evidence="9" id="KW-1185">Reference proteome</keyword>
<keyword evidence="2 4" id="KW-0378">Hydrolase</keyword>
<feature type="chain" id="PRO_5005184223" evidence="5">
    <location>
        <begin position="23"/>
        <end position="491"/>
    </location>
</feature>
<evidence type="ECO:0000256" key="4">
    <source>
        <dbReference type="RuleBase" id="RU361153"/>
    </source>
</evidence>
<dbReference type="GO" id="GO:1901136">
    <property type="term" value="P:carbohydrate derivative catabolic process"/>
    <property type="evidence" value="ECO:0007669"/>
    <property type="project" value="UniProtKB-ARBA"/>
</dbReference>
<dbReference type="EMBL" id="CP010904">
    <property type="protein sequence ID" value="AKJ63359.1"/>
    <property type="molecule type" value="Genomic_DNA"/>
</dbReference>
<dbReference type="Pfam" id="PF18564">
    <property type="entry name" value="Glyco_hydro_5_C"/>
    <property type="match status" value="1"/>
</dbReference>
<evidence type="ECO:0000313" key="8">
    <source>
        <dbReference type="EMBL" id="AKJ63359.1"/>
    </source>
</evidence>
<reference evidence="8 9" key="2">
    <citation type="journal article" date="2016" name="ISME J.">
        <title>Characterization of the first cultured representative of Verrucomicrobia subdivision 5 indicates the proposal of a novel phylum.</title>
        <authorList>
            <person name="Spring S."/>
            <person name="Bunk B."/>
            <person name="Sproer C."/>
            <person name="Schumann P."/>
            <person name="Rohde M."/>
            <person name="Tindall B.J."/>
            <person name="Klenk H.P."/>
        </authorList>
    </citation>
    <scope>NUCLEOTIDE SEQUENCE [LARGE SCALE GENOMIC DNA]</scope>
    <source>
        <strain evidence="8 9">L21-Fru-AB</strain>
    </source>
</reference>
<dbReference type="Pfam" id="PF00150">
    <property type="entry name" value="Cellulase"/>
    <property type="match status" value="1"/>
</dbReference>
<evidence type="ECO:0000313" key="9">
    <source>
        <dbReference type="Proteomes" id="UP000035268"/>
    </source>
</evidence>
<dbReference type="GO" id="GO:0000272">
    <property type="term" value="P:polysaccharide catabolic process"/>
    <property type="evidence" value="ECO:0007669"/>
    <property type="project" value="InterPro"/>
</dbReference>
<dbReference type="PANTHER" id="PTHR31308:SF5">
    <property type="entry name" value="ERGOSTERYL-BETA-GLUCOSIDASE"/>
    <property type="match status" value="1"/>
</dbReference>
<name>A0A0G3EGV6_9BACT</name>
<gene>
    <name evidence="8" type="ORF">L21SP4_00071</name>
</gene>
<sequence length="491" mass="57146" precursor="true">MNVTLRFFAAMFAVIFLFCGLAASGGSETAGELPGRPWFLDEHNRHFIMNGVVMNTEDSRGDLHFPREAYERMRPMGLNVQVVRLLCPRLGGWPGTEWDPEYLEKVDRLVRLGREAGMKTIFKMTLYDLTDVAYGKLTEEHWAQLFLDRDDTQEAYLGAWMRVFERYADNCAVYGYDLLNEPLAAGGGSRRKVWEVAPELGGPERFEREYFMPLYRRVIDRLREISPDKWAFFQPMHVTIPEHIESGFPCHRVTISPRRDQTAYAPHYYGTEPEKAVNRYLEDAAVAGTPLFIGEYGPATKERTDTNLQAQIDYKLNLMRTVELLDRNVIGHVKAWWCGSRVYNASAHQRHRRTWAIFKGDSQALGPEREYILDVMARPRPLFVAGKVGAFHFDFATRVFEMEFSPGAARGPSEIFIPADRHYPDGFRIRYRDLELAWNPKKPRGFSVVSNPERYNRWLFRWNRKQQRLIVKRWPDHEPVATLRVVPGWRD</sequence>
<dbReference type="Proteomes" id="UP000035268">
    <property type="component" value="Chromosome"/>
</dbReference>
<protein>
    <submittedName>
        <fullName evidence="8">Endoglycoceramidase (Glycosyl hydrolase family 5)</fullName>
    </submittedName>
</protein>
<evidence type="ECO:0000259" key="6">
    <source>
        <dbReference type="Pfam" id="PF00150"/>
    </source>
</evidence>
<feature type="signal peptide" evidence="5">
    <location>
        <begin position="1"/>
        <end position="22"/>
    </location>
</feature>
<organism evidence="8 9">
    <name type="scientific">Kiritimatiella glycovorans</name>
    <dbReference type="NCBI Taxonomy" id="1307763"/>
    <lineage>
        <taxon>Bacteria</taxon>
        <taxon>Pseudomonadati</taxon>
        <taxon>Kiritimatiellota</taxon>
        <taxon>Kiritimatiellia</taxon>
        <taxon>Kiritimatiellales</taxon>
        <taxon>Kiritimatiellaceae</taxon>
        <taxon>Kiritimatiella</taxon>
    </lineage>
</organism>
<keyword evidence="5" id="KW-0732">Signal</keyword>
<dbReference type="InterPro" id="IPR041036">
    <property type="entry name" value="GH5_C"/>
</dbReference>
<dbReference type="InterPro" id="IPR013780">
    <property type="entry name" value="Glyco_hydro_b"/>
</dbReference>
<dbReference type="PANTHER" id="PTHR31308">
    <property type="match status" value="1"/>
</dbReference>
<dbReference type="KEGG" id="vbl:L21SP4_00071"/>
<dbReference type="STRING" id="1307763.L21SP4_00071"/>
<reference evidence="9" key="1">
    <citation type="submission" date="2015-02" db="EMBL/GenBank/DDBJ databases">
        <title>Description and complete genome sequence of the first cultured representative of the subdivision 5 of the Verrucomicrobia phylum.</title>
        <authorList>
            <person name="Spring S."/>
            <person name="Bunk B."/>
            <person name="Sproer C."/>
            <person name="Klenk H.-P."/>
        </authorList>
    </citation>
    <scope>NUCLEOTIDE SEQUENCE [LARGE SCALE GENOMIC DNA]</scope>
    <source>
        <strain evidence="9">L21-Fru-AB</strain>
    </source>
</reference>